<dbReference type="PANTHER" id="PTHR30383:SF5">
    <property type="entry name" value="SGNH HYDROLASE-TYPE ESTERASE DOMAIN-CONTAINING PROTEIN"/>
    <property type="match status" value="1"/>
</dbReference>
<dbReference type="Pfam" id="PF13472">
    <property type="entry name" value="Lipase_GDSL_2"/>
    <property type="match status" value="1"/>
</dbReference>
<proteinExistence type="predicted"/>
<dbReference type="GO" id="GO:0004622">
    <property type="term" value="F:phosphatidylcholine lysophospholipase activity"/>
    <property type="evidence" value="ECO:0007669"/>
    <property type="project" value="TreeGrafter"/>
</dbReference>
<dbReference type="Proteomes" id="UP000664161">
    <property type="component" value="Unassembled WGS sequence"/>
</dbReference>
<dbReference type="InterPro" id="IPR036514">
    <property type="entry name" value="SGNH_hydro_sf"/>
</dbReference>
<evidence type="ECO:0000313" key="2">
    <source>
        <dbReference type="EMBL" id="MBO1517366.1"/>
    </source>
</evidence>
<dbReference type="RefSeq" id="WP_207969827.1">
    <property type="nucleotide sequence ID" value="NZ_JAGBKN010000016.1"/>
</dbReference>
<dbReference type="InterPro" id="IPR051532">
    <property type="entry name" value="Ester_Hydrolysis_Enzymes"/>
</dbReference>
<keyword evidence="3" id="KW-1185">Reference proteome</keyword>
<feature type="domain" description="SGNH hydrolase-type esterase" evidence="1">
    <location>
        <begin position="65"/>
        <end position="254"/>
    </location>
</feature>
<organism evidence="2 3">
    <name type="scientific">Psychrobacter halodurans</name>
    <dbReference type="NCBI Taxonomy" id="2818439"/>
    <lineage>
        <taxon>Bacteria</taxon>
        <taxon>Pseudomonadati</taxon>
        <taxon>Pseudomonadota</taxon>
        <taxon>Gammaproteobacteria</taxon>
        <taxon>Moraxellales</taxon>
        <taxon>Moraxellaceae</taxon>
        <taxon>Psychrobacter</taxon>
    </lineage>
</organism>
<reference evidence="2 3" key="1">
    <citation type="submission" date="2021-03" db="EMBL/GenBank/DDBJ databases">
        <authorList>
            <person name="Shang D.-D."/>
            <person name="Du Z.-J."/>
            <person name="Chen G.-J."/>
        </authorList>
    </citation>
    <scope>NUCLEOTIDE SEQUENCE [LARGE SCALE GENOMIC DNA]</scope>
    <source>
        <strain evidence="2 3">F2608</strain>
    </source>
</reference>
<name>A0AAW4IUM2_9GAMM</name>
<sequence>MVASLNLSKKDMLLAPIYLYQGIKVKRDTVRLPEPTGERCGRVTLVSATKTPAQASKPALQLMIVGDSAAAGVGTLTQQEALAGKLIPILQQQPVIHSQFAEIVWSLQATTGHTSFDILRRLYVLSAPSQPVDLMVLSVGVNDTTANVSPDQWQQQLEQIIAIAQRKFGARKIVFSSLPPMAQMPALPAPLNAFIGAKAMALDKVLQNVCQAQGGVHYMAADFAMMAEMHSGSGSIDSAAMFASDGFHPSSLTYGLWAQQLAALIAQLLER</sequence>
<accession>A0AAW4IUM2</accession>
<dbReference type="EMBL" id="JAGBKN010000016">
    <property type="protein sequence ID" value="MBO1517366.1"/>
    <property type="molecule type" value="Genomic_DNA"/>
</dbReference>
<keyword evidence="2" id="KW-0378">Hydrolase</keyword>
<dbReference type="SUPFAM" id="SSF52266">
    <property type="entry name" value="SGNH hydrolase"/>
    <property type="match status" value="1"/>
</dbReference>
<dbReference type="PANTHER" id="PTHR30383">
    <property type="entry name" value="THIOESTERASE 1/PROTEASE 1/LYSOPHOSPHOLIPASE L1"/>
    <property type="match status" value="1"/>
</dbReference>
<dbReference type="CDD" id="cd01836">
    <property type="entry name" value="FeeA_FeeB_like"/>
    <property type="match status" value="1"/>
</dbReference>
<dbReference type="InterPro" id="IPR013830">
    <property type="entry name" value="SGNH_hydro"/>
</dbReference>
<gene>
    <name evidence="2" type="ORF">J3491_08470</name>
</gene>
<evidence type="ECO:0000259" key="1">
    <source>
        <dbReference type="Pfam" id="PF13472"/>
    </source>
</evidence>
<dbReference type="AlphaFoldDB" id="A0AAW4IUM2"/>
<comment type="caution">
    <text evidence="2">The sequence shown here is derived from an EMBL/GenBank/DDBJ whole genome shotgun (WGS) entry which is preliminary data.</text>
</comment>
<protein>
    <submittedName>
        <fullName evidence="2">SGNH/GDSL hydrolase family protein</fullName>
    </submittedName>
</protein>
<dbReference type="Gene3D" id="3.40.50.1110">
    <property type="entry name" value="SGNH hydrolase"/>
    <property type="match status" value="1"/>
</dbReference>
<evidence type="ECO:0000313" key="3">
    <source>
        <dbReference type="Proteomes" id="UP000664161"/>
    </source>
</evidence>